<dbReference type="STRING" id="112090.W4FHR8"/>
<dbReference type="OrthoDB" id="88547at2759"/>
<evidence type="ECO:0000313" key="1">
    <source>
        <dbReference type="EMBL" id="ETV66293.1"/>
    </source>
</evidence>
<accession>W4FHR8</accession>
<dbReference type="Gene3D" id="3.30.420.10">
    <property type="entry name" value="Ribonuclease H-like superfamily/Ribonuclease H"/>
    <property type="match status" value="1"/>
</dbReference>
<proteinExistence type="predicted"/>
<dbReference type="SUPFAM" id="SSF53098">
    <property type="entry name" value="Ribonuclease H-like"/>
    <property type="match status" value="1"/>
</dbReference>
<dbReference type="VEuPathDB" id="FungiDB:H257_17196"/>
<dbReference type="EMBL" id="KI913213">
    <property type="protein sequence ID" value="ETV66293.1"/>
    <property type="molecule type" value="Genomic_DNA"/>
</dbReference>
<dbReference type="GeneID" id="20819192"/>
<reference evidence="1" key="1">
    <citation type="submission" date="2013-12" db="EMBL/GenBank/DDBJ databases">
        <title>The Genome Sequence of Aphanomyces astaci APO3.</title>
        <authorList>
            <consortium name="The Broad Institute Genomics Platform"/>
            <person name="Russ C."/>
            <person name="Tyler B."/>
            <person name="van West P."/>
            <person name="Dieguez-Uribeondo J."/>
            <person name="Young S.K."/>
            <person name="Zeng Q."/>
            <person name="Gargeya S."/>
            <person name="Fitzgerald M."/>
            <person name="Abouelleil A."/>
            <person name="Alvarado L."/>
            <person name="Chapman S.B."/>
            <person name="Gainer-Dewar J."/>
            <person name="Goldberg J."/>
            <person name="Griggs A."/>
            <person name="Gujja S."/>
            <person name="Hansen M."/>
            <person name="Howarth C."/>
            <person name="Imamovic A."/>
            <person name="Ireland A."/>
            <person name="Larimer J."/>
            <person name="McCowan C."/>
            <person name="Murphy C."/>
            <person name="Pearson M."/>
            <person name="Poon T.W."/>
            <person name="Priest M."/>
            <person name="Roberts A."/>
            <person name="Saif S."/>
            <person name="Shea T."/>
            <person name="Sykes S."/>
            <person name="Wortman J."/>
            <person name="Nusbaum C."/>
            <person name="Birren B."/>
        </authorList>
    </citation>
    <scope>NUCLEOTIDE SEQUENCE [LARGE SCALE GENOMIC DNA]</scope>
    <source>
        <strain evidence="1">APO3</strain>
    </source>
</reference>
<name>W4FHR8_APHAT</name>
<gene>
    <name evidence="1" type="ORF">H257_17196</name>
</gene>
<dbReference type="RefSeq" id="XP_009844199.1">
    <property type="nucleotide sequence ID" value="XM_009845897.1"/>
</dbReference>
<dbReference type="GO" id="GO:0003676">
    <property type="term" value="F:nucleic acid binding"/>
    <property type="evidence" value="ECO:0007669"/>
    <property type="project" value="InterPro"/>
</dbReference>
<dbReference type="InterPro" id="IPR012337">
    <property type="entry name" value="RNaseH-like_sf"/>
</dbReference>
<evidence type="ECO:0008006" key="2">
    <source>
        <dbReference type="Google" id="ProtNLM"/>
    </source>
</evidence>
<dbReference type="InterPro" id="IPR036397">
    <property type="entry name" value="RNaseH_sf"/>
</dbReference>
<protein>
    <recommendedName>
        <fullName evidence="2">Integrase catalytic domain-containing protein</fullName>
    </recommendedName>
</protein>
<dbReference type="AlphaFoldDB" id="W4FHR8"/>
<organism evidence="1">
    <name type="scientific">Aphanomyces astaci</name>
    <name type="common">Crayfish plague agent</name>
    <dbReference type="NCBI Taxonomy" id="112090"/>
    <lineage>
        <taxon>Eukaryota</taxon>
        <taxon>Sar</taxon>
        <taxon>Stramenopiles</taxon>
        <taxon>Oomycota</taxon>
        <taxon>Saprolegniomycetes</taxon>
        <taxon>Saprolegniales</taxon>
        <taxon>Verrucalvaceae</taxon>
        <taxon>Aphanomyces</taxon>
    </lineage>
</organism>
<sequence>MGRSAQPLGKRSHGGSRRPYAKVGICLALTYGHVPMAYGGPYYGAATGSYGLQTVRDLKSGEELFPNDAVDMQARICVVAHVGAAGHRRVQATTLSVSEVFEWTTLKTNVKNFVTAFLHCMVVDVESVPRPWGEALHATKPNELIHFDWVSFPEAADGLKHVLVIKDDMSGFVRFHASATATAAAFMEWFGLFGVMKTCCELLHRTDVENTVQRDWLQPTEWPKVLPPVQSALNQQPADRMGGIAPTKAFTGLPATPPLSGLVRAECAEVATIDWICERLVCDAQTSE</sequence>